<name>A0A9P0C2K6_9NEOP</name>
<dbReference type="Proteomes" id="UP001153714">
    <property type="component" value="Chromosome 1"/>
</dbReference>
<sequence>MERAKLGVSLRDRIRNEEIQARCRGDRRRCSLQSNIANLVKAAASTCQIKCDRSAQWTCFGTHLGERHQRHRLHDITMKILSIVVLLALVAYKADAAPRPQDDAEPRSPSRGLLKRGLKGKPTTTTTTAAPQEEVEYEDDVDYSAEAQQEPSTEAPPSSTEGKKLVAGGVRPFRSNTDLLETLKRRRAQAAEQSKHGHSAAAQAHESPAADTASKGKKRFNNPPPARENNNEEAPAPAKPSRGRFGRRKFITSVHLSLNSE</sequence>
<proteinExistence type="predicted"/>
<protein>
    <submittedName>
        <fullName evidence="2">Uncharacterized protein</fullName>
    </submittedName>
</protein>
<reference evidence="2" key="2">
    <citation type="submission" date="2022-10" db="EMBL/GenBank/DDBJ databases">
        <authorList>
            <consortium name="ENA_rothamsted_submissions"/>
            <consortium name="culmorum"/>
            <person name="King R."/>
        </authorList>
    </citation>
    <scope>NUCLEOTIDE SEQUENCE</scope>
</reference>
<organism evidence="2 3">
    <name type="scientific">Diatraea saccharalis</name>
    <name type="common">sugarcane borer</name>
    <dbReference type="NCBI Taxonomy" id="40085"/>
    <lineage>
        <taxon>Eukaryota</taxon>
        <taxon>Metazoa</taxon>
        <taxon>Ecdysozoa</taxon>
        <taxon>Arthropoda</taxon>
        <taxon>Hexapoda</taxon>
        <taxon>Insecta</taxon>
        <taxon>Pterygota</taxon>
        <taxon>Neoptera</taxon>
        <taxon>Endopterygota</taxon>
        <taxon>Lepidoptera</taxon>
        <taxon>Glossata</taxon>
        <taxon>Ditrysia</taxon>
        <taxon>Pyraloidea</taxon>
        <taxon>Crambidae</taxon>
        <taxon>Crambinae</taxon>
        <taxon>Diatraea</taxon>
    </lineage>
</organism>
<evidence type="ECO:0000313" key="2">
    <source>
        <dbReference type="EMBL" id="CAH0745936.1"/>
    </source>
</evidence>
<dbReference type="AlphaFoldDB" id="A0A9P0C2K6"/>
<dbReference type="EMBL" id="OU893332">
    <property type="protein sequence ID" value="CAH0745936.1"/>
    <property type="molecule type" value="Genomic_DNA"/>
</dbReference>
<gene>
    <name evidence="2" type="ORF">DIATSA_LOCUS103</name>
</gene>
<evidence type="ECO:0000313" key="3">
    <source>
        <dbReference type="Proteomes" id="UP001153714"/>
    </source>
</evidence>
<feature type="compositionally biased region" description="Acidic residues" evidence="1">
    <location>
        <begin position="133"/>
        <end position="143"/>
    </location>
</feature>
<feature type="compositionally biased region" description="Low complexity" evidence="1">
    <location>
        <begin position="120"/>
        <end position="131"/>
    </location>
</feature>
<evidence type="ECO:0000256" key="1">
    <source>
        <dbReference type="SAM" id="MobiDB-lite"/>
    </source>
</evidence>
<keyword evidence="3" id="KW-1185">Reference proteome</keyword>
<reference evidence="2" key="1">
    <citation type="submission" date="2021-12" db="EMBL/GenBank/DDBJ databases">
        <authorList>
            <person name="King R."/>
        </authorList>
    </citation>
    <scope>NUCLEOTIDE SEQUENCE</scope>
</reference>
<feature type="compositionally biased region" description="Polar residues" evidence="1">
    <location>
        <begin position="146"/>
        <end position="160"/>
    </location>
</feature>
<feature type="region of interest" description="Disordered" evidence="1">
    <location>
        <begin position="186"/>
        <end position="261"/>
    </location>
</feature>
<feature type="compositionally biased region" description="Low complexity" evidence="1">
    <location>
        <begin position="199"/>
        <end position="210"/>
    </location>
</feature>
<accession>A0A9P0C2K6</accession>
<dbReference type="OrthoDB" id="8197504at2759"/>
<feature type="compositionally biased region" description="Basic residues" evidence="1">
    <location>
        <begin position="241"/>
        <end position="250"/>
    </location>
</feature>
<feature type="region of interest" description="Disordered" evidence="1">
    <location>
        <begin position="96"/>
        <end position="172"/>
    </location>
</feature>